<dbReference type="EMBL" id="PZQS01000008">
    <property type="protein sequence ID" value="PVD26124.1"/>
    <property type="molecule type" value="Genomic_DNA"/>
</dbReference>
<evidence type="ECO:0000256" key="1">
    <source>
        <dbReference type="SAM" id="MobiDB-lite"/>
    </source>
</evidence>
<keyword evidence="3" id="KW-1185">Reference proteome</keyword>
<gene>
    <name evidence="2" type="ORF">C0Q70_13792</name>
</gene>
<organism evidence="2 3">
    <name type="scientific">Pomacea canaliculata</name>
    <name type="common">Golden apple snail</name>
    <dbReference type="NCBI Taxonomy" id="400727"/>
    <lineage>
        <taxon>Eukaryota</taxon>
        <taxon>Metazoa</taxon>
        <taxon>Spiralia</taxon>
        <taxon>Lophotrochozoa</taxon>
        <taxon>Mollusca</taxon>
        <taxon>Gastropoda</taxon>
        <taxon>Caenogastropoda</taxon>
        <taxon>Architaenioglossa</taxon>
        <taxon>Ampullarioidea</taxon>
        <taxon>Ampullariidae</taxon>
        <taxon>Pomacea</taxon>
    </lineage>
</organism>
<evidence type="ECO:0000313" key="2">
    <source>
        <dbReference type="EMBL" id="PVD26124.1"/>
    </source>
</evidence>
<feature type="region of interest" description="Disordered" evidence="1">
    <location>
        <begin position="62"/>
        <end position="88"/>
    </location>
</feature>
<sequence>MFDPHPQCAGVAVPSSALRNILRARQSHFEKKSANIDPPSRKSLQRIGNTWKDEWLMSSRGVSREQKAARDSLQNPFQGLSHSTSMRKSKGRDVLSNFLRNARGSARACVEFAARRVPSQATVSAPDVDVVRDVGDLQRTRQPPLPRLQHPPPHTQTPLHNIIAVIIASENLVNEDDRVVHCFTLTLEVCICQSLRVYRIHAD</sequence>
<dbReference type="Proteomes" id="UP000245119">
    <property type="component" value="Linkage Group LG8"/>
</dbReference>
<dbReference type="AlphaFoldDB" id="A0A2T7NY88"/>
<comment type="caution">
    <text evidence="2">The sequence shown here is derived from an EMBL/GenBank/DDBJ whole genome shotgun (WGS) entry which is preliminary data.</text>
</comment>
<name>A0A2T7NY88_POMCA</name>
<protein>
    <submittedName>
        <fullName evidence="2">Uncharacterized protein</fullName>
    </submittedName>
</protein>
<reference evidence="2 3" key="1">
    <citation type="submission" date="2018-04" db="EMBL/GenBank/DDBJ databases">
        <title>The genome of golden apple snail Pomacea canaliculata provides insight into stress tolerance and invasive adaptation.</title>
        <authorList>
            <person name="Liu C."/>
            <person name="Liu B."/>
            <person name="Ren Y."/>
            <person name="Zhang Y."/>
            <person name="Wang H."/>
            <person name="Li S."/>
            <person name="Jiang F."/>
            <person name="Yin L."/>
            <person name="Zhang G."/>
            <person name="Qian W."/>
            <person name="Fan W."/>
        </authorList>
    </citation>
    <scope>NUCLEOTIDE SEQUENCE [LARGE SCALE GENOMIC DNA]</scope>
    <source>
        <strain evidence="2">SZHN2017</strain>
        <tissue evidence="2">Muscle</tissue>
    </source>
</reference>
<accession>A0A2T7NY88</accession>
<evidence type="ECO:0000313" key="3">
    <source>
        <dbReference type="Proteomes" id="UP000245119"/>
    </source>
</evidence>
<proteinExistence type="predicted"/>
<feature type="compositionally biased region" description="Polar residues" evidence="1">
    <location>
        <begin position="72"/>
        <end position="84"/>
    </location>
</feature>